<organism evidence="2 3">
    <name type="scientific">Channa argus</name>
    <name type="common">Northern snakehead</name>
    <name type="synonym">Ophicephalus argus</name>
    <dbReference type="NCBI Taxonomy" id="215402"/>
    <lineage>
        <taxon>Eukaryota</taxon>
        <taxon>Metazoa</taxon>
        <taxon>Chordata</taxon>
        <taxon>Craniata</taxon>
        <taxon>Vertebrata</taxon>
        <taxon>Euteleostomi</taxon>
        <taxon>Actinopterygii</taxon>
        <taxon>Neopterygii</taxon>
        <taxon>Teleostei</taxon>
        <taxon>Neoteleostei</taxon>
        <taxon>Acanthomorphata</taxon>
        <taxon>Anabantaria</taxon>
        <taxon>Anabantiformes</taxon>
        <taxon>Channoidei</taxon>
        <taxon>Channidae</taxon>
        <taxon>Channa</taxon>
    </lineage>
</organism>
<evidence type="ECO:0000313" key="2">
    <source>
        <dbReference type="EMBL" id="KAF3686268.1"/>
    </source>
</evidence>
<keyword evidence="3" id="KW-1185">Reference proteome</keyword>
<reference evidence="3" key="2">
    <citation type="submission" date="2019-02" db="EMBL/GenBank/DDBJ databases">
        <title>Opniocepnalus argus Var Kimnra genome.</title>
        <authorList>
            <person name="Zhou C."/>
            <person name="Xiao S."/>
        </authorList>
    </citation>
    <scope>NUCLEOTIDE SEQUENCE [LARGE SCALE GENOMIC DNA]</scope>
</reference>
<reference evidence="2 3" key="1">
    <citation type="submission" date="2019-02" db="EMBL/GenBank/DDBJ databases">
        <title>Opniocepnalus argus genome.</title>
        <authorList>
            <person name="Zhou C."/>
            <person name="Xiao S."/>
        </authorList>
    </citation>
    <scope>NUCLEOTIDE SEQUENCE [LARGE SCALE GENOMIC DNA]</scope>
    <source>
        <strain evidence="2">OARG1902GOOAL</strain>
        <tissue evidence="2">Muscle</tissue>
    </source>
</reference>
<sequence length="87" mass="9411">MDGSLNGPNGPKGPSAPARDSEVRVIVCPVHSVLIGACGVRPESQVKQQKGKQTPQSYKNSSGSEAHRFVDVLGLRGTFGHREWWKN</sequence>
<protein>
    <submittedName>
        <fullName evidence="2">Uncharacterized protein</fullName>
    </submittedName>
</protein>
<evidence type="ECO:0000313" key="3">
    <source>
        <dbReference type="Proteomes" id="UP000503349"/>
    </source>
</evidence>
<dbReference type="EMBL" id="CM015713">
    <property type="protein sequence ID" value="KAF3686268.1"/>
    <property type="molecule type" value="Genomic_DNA"/>
</dbReference>
<feature type="region of interest" description="Disordered" evidence="1">
    <location>
        <begin position="42"/>
        <end position="63"/>
    </location>
</feature>
<feature type="region of interest" description="Disordered" evidence="1">
    <location>
        <begin position="1"/>
        <end position="20"/>
    </location>
</feature>
<evidence type="ECO:0000256" key="1">
    <source>
        <dbReference type="SAM" id="MobiDB-lite"/>
    </source>
</evidence>
<feature type="compositionally biased region" description="Polar residues" evidence="1">
    <location>
        <begin position="45"/>
        <end position="63"/>
    </location>
</feature>
<accession>A0A6G1P893</accession>
<proteinExistence type="predicted"/>
<name>A0A6G1P893_CHAAH</name>
<dbReference type="AlphaFoldDB" id="A0A6G1P893"/>
<gene>
    <name evidence="2" type="ORF">EXN66_Car001940</name>
</gene>
<dbReference type="Proteomes" id="UP000503349">
    <property type="component" value="Chromosome 2"/>
</dbReference>